<dbReference type="eggNOG" id="ENOG502ZF3R">
    <property type="taxonomic scope" value="Bacteria"/>
</dbReference>
<protein>
    <recommendedName>
        <fullName evidence="3">Lipoprotein</fullName>
    </recommendedName>
</protein>
<dbReference type="EMBL" id="CP002349">
    <property type="protein sequence ID" value="ADR21974.1"/>
    <property type="molecule type" value="Genomic_DNA"/>
</dbReference>
<organism evidence="1 2">
    <name type="scientific">Marivirga tractuosa (strain ATCC 23168 / DSM 4126 / NBRC 15989 / NCIMB 1408 / VKM B-1430 / H-43)</name>
    <name type="common">Microscilla tractuosa</name>
    <name type="synonym">Flexibacter tractuosus</name>
    <dbReference type="NCBI Taxonomy" id="643867"/>
    <lineage>
        <taxon>Bacteria</taxon>
        <taxon>Pseudomonadati</taxon>
        <taxon>Bacteroidota</taxon>
        <taxon>Cytophagia</taxon>
        <taxon>Cytophagales</taxon>
        <taxon>Marivirgaceae</taxon>
        <taxon>Marivirga</taxon>
    </lineage>
</organism>
<gene>
    <name evidence="1" type="ordered locus">Ftrac_1989</name>
</gene>
<accession>E4TTR9</accession>
<evidence type="ECO:0008006" key="3">
    <source>
        <dbReference type="Google" id="ProtNLM"/>
    </source>
</evidence>
<dbReference type="RefSeq" id="WP_013454117.1">
    <property type="nucleotide sequence ID" value="NC_014759.1"/>
</dbReference>
<dbReference type="AlphaFoldDB" id="E4TTR9"/>
<sequence>MKNFLLLFVLAIFACSVNTSKKVELEKLKFSYTDDAYIFFRNMRQTNYDLEVMEEGGWRIYRHEDRKKDSTDFYFNISLVVNWRANKVYPMVEMTKRIEKENFKVYWEAIESNETGSIAMKGEKRRDEMIFTTKLYNKMTEEVEMYMIYRDKKLPLFPDADQKEAFRVSLYDFYRMTGLL</sequence>
<dbReference type="Proteomes" id="UP000008720">
    <property type="component" value="Chromosome"/>
</dbReference>
<proteinExistence type="predicted"/>
<evidence type="ECO:0000313" key="2">
    <source>
        <dbReference type="Proteomes" id="UP000008720"/>
    </source>
</evidence>
<dbReference type="STRING" id="643867.Ftrac_1989"/>
<name>E4TTR9_MARTH</name>
<reference evidence="1 2" key="1">
    <citation type="journal article" date="2011" name="Stand. Genomic Sci.">
        <title>Complete genome sequence of Marivirga tractuosa type strain (H-43).</title>
        <authorList>
            <person name="Pagani I."/>
            <person name="Chertkov O."/>
            <person name="Lapidus A."/>
            <person name="Lucas S."/>
            <person name="Del Rio T.G."/>
            <person name="Tice H."/>
            <person name="Copeland A."/>
            <person name="Cheng J.F."/>
            <person name="Nolan M."/>
            <person name="Saunders E."/>
            <person name="Pitluck S."/>
            <person name="Held B."/>
            <person name="Goodwin L."/>
            <person name="Liolios K."/>
            <person name="Ovchinikova G."/>
            <person name="Ivanova N."/>
            <person name="Mavromatis K."/>
            <person name="Pati A."/>
            <person name="Chen A."/>
            <person name="Palaniappan K."/>
            <person name="Land M."/>
            <person name="Hauser L."/>
            <person name="Jeffries C.D."/>
            <person name="Detter J.C."/>
            <person name="Han C."/>
            <person name="Tapia R."/>
            <person name="Ngatchou-Djao O.D."/>
            <person name="Rohde M."/>
            <person name="Goker M."/>
            <person name="Spring S."/>
            <person name="Sikorski J."/>
            <person name="Woyke T."/>
            <person name="Bristow J."/>
            <person name="Eisen J.A."/>
            <person name="Markowitz V."/>
            <person name="Hugenholtz P."/>
            <person name="Klenk H.P."/>
            <person name="Kyrpides N.C."/>
        </authorList>
    </citation>
    <scope>NUCLEOTIDE SEQUENCE [LARGE SCALE GENOMIC DNA]</scope>
    <source>
        <strain evidence="2">ATCC 23168 / DSM 4126 / NBRC 15989 / NCIMB 1408 / VKM B-1430 / H-43</strain>
    </source>
</reference>
<dbReference type="OrthoDB" id="837183at2"/>
<dbReference type="HOGENOM" id="CLU_1494568_0_0_10"/>
<dbReference type="KEGG" id="mtt:Ftrac_1989"/>
<evidence type="ECO:0000313" key="1">
    <source>
        <dbReference type="EMBL" id="ADR21974.1"/>
    </source>
</evidence>
<keyword evidence="2" id="KW-1185">Reference proteome</keyword>
<dbReference type="PROSITE" id="PS51257">
    <property type="entry name" value="PROKAR_LIPOPROTEIN"/>
    <property type="match status" value="1"/>
</dbReference>